<sequence length="167" mass="18924">MKKLLKSLFAFMILVSITGYPQLSIAQSLAPFPAKYSFVNELEKSNLSLEGISINEILIPSANSQYSKADLIPIPFENISNTLGNLGFEKKHLLMVSIFLSVFFLVLSHKNRFETEIYEFYHRSESGAVLFENIEMAKSHEFKSYLSKLLKVFGLIAVFTSLVLVIF</sequence>
<evidence type="ECO:0000256" key="2">
    <source>
        <dbReference type="SAM" id="SignalP"/>
    </source>
</evidence>
<organism evidence="3 4">
    <name type="scientific">Aquiflexum balticum DSM 16537</name>
    <dbReference type="NCBI Taxonomy" id="758820"/>
    <lineage>
        <taxon>Bacteria</taxon>
        <taxon>Pseudomonadati</taxon>
        <taxon>Bacteroidota</taxon>
        <taxon>Cytophagia</taxon>
        <taxon>Cytophagales</taxon>
        <taxon>Cyclobacteriaceae</taxon>
        <taxon>Aquiflexum</taxon>
    </lineage>
</organism>
<keyword evidence="4" id="KW-1185">Reference proteome</keyword>
<dbReference type="AlphaFoldDB" id="A0A1W2H8N4"/>
<dbReference type="EMBL" id="LT838813">
    <property type="protein sequence ID" value="SMD45072.1"/>
    <property type="molecule type" value="Genomic_DNA"/>
</dbReference>
<evidence type="ECO:0000256" key="1">
    <source>
        <dbReference type="SAM" id="Phobius"/>
    </source>
</evidence>
<accession>A0A1W2H8N4</accession>
<keyword evidence="1" id="KW-1133">Transmembrane helix</keyword>
<evidence type="ECO:0000313" key="3">
    <source>
        <dbReference type="EMBL" id="SMD45072.1"/>
    </source>
</evidence>
<keyword evidence="1" id="KW-0472">Membrane</keyword>
<name>A0A1W2H8N4_9BACT</name>
<proteinExistence type="predicted"/>
<keyword evidence="2" id="KW-0732">Signal</keyword>
<gene>
    <name evidence="3" type="ORF">SAMN00777080_3713</name>
</gene>
<evidence type="ECO:0000313" key="4">
    <source>
        <dbReference type="Proteomes" id="UP000192333"/>
    </source>
</evidence>
<feature type="transmembrane region" description="Helical" evidence="1">
    <location>
        <begin position="149"/>
        <end position="166"/>
    </location>
</feature>
<keyword evidence="1" id="KW-0812">Transmembrane</keyword>
<dbReference type="Proteomes" id="UP000192333">
    <property type="component" value="Chromosome I"/>
</dbReference>
<reference evidence="4" key="1">
    <citation type="submission" date="2017-04" db="EMBL/GenBank/DDBJ databases">
        <authorList>
            <person name="Varghese N."/>
            <person name="Submissions S."/>
        </authorList>
    </citation>
    <scope>NUCLEOTIDE SEQUENCE [LARGE SCALE GENOMIC DNA]</scope>
    <source>
        <strain evidence="4">DSM 16537</strain>
    </source>
</reference>
<feature type="chain" id="PRO_5012009312" evidence="2">
    <location>
        <begin position="22"/>
        <end position="167"/>
    </location>
</feature>
<feature type="signal peptide" evidence="2">
    <location>
        <begin position="1"/>
        <end position="21"/>
    </location>
</feature>
<feature type="transmembrane region" description="Helical" evidence="1">
    <location>
        <begin position="92"/>
        <end position="108"/>
    </location>
</feature>
<dbReference type="OrthoDB" id="839599at2"/>
<protein>
    <submittedName>
        <fullName evidence="3">Uncharacterized protein</fullName>
    </submittedName>
</protein>